<dbReference type="Gene3D" id="3.40.50.10860">
    <property type="entry name" value="Leucine Dehydrogenase, chain A, domain 1"/>
    <property type="match status" value="1"/>
</dbReference>
<evidence type="ECO:0000313" key="1">
    <source>
        <dbReference type="EMBL" id="KMO24862.1"/>
    </source>
</evidence>
<accession>A0A0J6RUE9</accession>
<dbReference type="Proteomes" id="UP000035929">
    <property type="component" value="Unassembled WGS sequence"/>
</dbReference>
<reference evidence="1 2" key="1">
    <citation type="submission" date="2015-03" db="EMBL/GenBank/DDBJ databases">
        <title>Genome sequencing of Methylobacterium aquaticum DSM16371 type strain.</title>
        <authorList>
            <person name="Chaudhry V."/>
            <person name="Patil P.B."/>
        </authorList>
    </citation>
    <scope>NUCLEOTIDE SEQUENCE [LARGE SCALE GENOMIC DNA]</scope>
    <source>
        <strain evidence="1 2">DSM 16371</strain>
    </source>
</reference>
<evidence type="ECO:0000313" key="2">
    <source>
        <dbReference type="Proteomes" id="UP000035929"/>
    </source>
</evidence>
<comment type="caution">
    <text evidence="1">The sequence shown here is derived from an EMBL/GenBank/DDBJ whole genome shotgun (WGS) entry which is preliminary data.</text>
</comment>
<dbReference type="EMBL" id="LABX01000449">
    <property type="protein sequence ID" value="KMO24862.1"/>
    <property type="molecule type" value="Genomic_DNA"/>
</dbReference>
<proteinExistence type="predicted"/>
<dbReference type="InterPro" id="IPR046346">
    <property type="entry name" value="Aminoacid_DH-like_N_sf"/>
</dbReference>
<feature type="non-terminal residue" evidence="1">
    <location>
        <position position="58"/>
    </location>
</feature>
<name>A0A0J6RUE9_9HYPH</name>
<organism evidence="1 2">
    <name type="scientific">Methylobacterium aquaticum</name>
    <dbReference type="NCBI Taxonomy" id="270351"/>
    <lineage>
        <taxon>Bacteria</taxon>
        <taxon>Pseudomonadati</taxon>
        <taxon>Pseudomonadota</taxon>
        <taxon>Alphaproteobacteria</taxon>
        <taxon>Hyphomicrobiales</taxon>
        <taxon>Methylobacteriaceae</taxon>
        <taxon>Methylobacterium</taxon>
    </lineage>
</organism>
<protein>
    <submittedName>
        <fullName evidence="1">Shikimate dehydrogenase</fullName>
    </submittedName>
</protein>
<dbReference type="PATRIC" id="fig|270351.6.peg.5722"/>
<gene>
    <name evidence="1" type="ORF">VP06_33265</name>
</gene>
<dbReference type="GO" id="GO:0016491">
    <property type="term" value="F:oxidoreductase activity"/>
    <property type="evidence" value="ECO:0007669"/>
    <property type="project" value="UniProtKB-ARBA"/>
</dbReference>
<dbReference type="AlphaFoldDB" id="A0A0J6RUE9"/>
<sequence length="58" mass="6226">MQDLTRREITGQTRVFAILADPIAQVKTPQGLNRIMAERGVDGVMVPLHVAAADLAAV</sequence>
<dbReference type="SUPFAM" id="SSF53223">
    <property type="entry name" value="Aminoacid dehydrogenase-like, N-terminal domain"/>
    <property type="match status" value="1"/>
</dbReference>